<dbReference type="CDD" id="cd05466">
    <property type="entry name" value="PBP2_LTTR_substrate"/>
    <property type="match status" value="1"/>
</dbReference>
<evidence type="ECO:0000256" key="3">
    <source>
        <dbReference type="ARBA" id="ARBA00023125"/>
    </source>
</evidence>
<comment type="similarity">
    <text evidence="1">Belongs to the LysR transcriptional regulatory family.</text>
</comment>
<dbReference type="Gene3D" id="1.10.10.10">
    <property type="entry name" value="Winged helix-like DNA-binding domain superfamily/Winged helix DNA-binding domain"/>
    <property type="match status" value="1"/>
</dbReference>
<dbReference type="InterPro" id="IPR000847">
    <property type="entry name" value="LysR_HTH_N"/>
</dbReference>
<dbReference type="PANTHER" id="PTHR30346">
    <property type="entry name" value="TRANSCRIPTIONAL DUAL REGULATOR HCAR-RELATED"/>
    <property type="match status" value="1"/>
</dbReference>
<dbReference type="PRINTS" id="PR00039">
    <property type="entry name" value="HTHLYSR"/>
</dbReference>
<keyword evidence="2" id="KW-0805">Transcription regulation</keyword>
<dbReference type="EMBL" id="JASBQV010000037">
    <property type="protein sequence ID" value="MDI3236340.1"/>
    <property type="molecule type" value="Genomic_DNA"/>
</dbReference>
<dbReference type="RefSeq" id="WP_014970356.1">
    <property type="nucleotide sequence ID" value="NZ_JASBQV010000037.1"/>
</dbReference>
<organism evidence="6 7">
    <name type="scientific">Exiguobacterium antarcticum</name>
    <dbReference type="NCBI Taxonomy" id="132920"/>
    <lineage>
        <taxon>Bacteria</taxon>
        <taxon>Bacillati</taxon>
        <taxon>Bacillota</taxon>
        <taxon>Bacilli</taxon>
        <taxon>Bacillales</taxon>
        <taxon>Bacillales Family XII. Incertae Sedis</taxon>
        <taxon>Exiguobacterium</taxon>
    </lineage>
</organism>
<evidence type="ECO:0000256" key="2">
    <source>
        <dbReference type="ARBA" id="ARBA00023015"/>
    </source>
</evidence>
<gene>
    <name evidence="6" type="ORF">QK289_15100</name>
</gene>
<keyword evidence="3" id="KW-0238">DNA-binding</keyword>
<dbReference type="Pfam" id="PF03466">
    <property type="entry name" value="LysR_substrate"/>
    <property type="match status" value="1"/>
</dbReference>
<protein>
    <submittedName>
        <fullName evidence="6">LysR family transcriptional regulator</fullName>
    </submittedName>
</protein>
<dbReference type="PROSITE" id="PS50931">
    <property type="entry name" value="HTH_LYSR"/>
    <property type="match status" value="1"/>
</dbReference>
<evidence type="ECO:0000256" key="4">
    <source>
        <dbReference type="ARBA" id="ARBA00023163"/>
    </source>
</evidence>
<sequence>MKTEWLEAFHVTAETSSLTKASELLHMTQPALSKQIKNLEQAVGAPLFTRTTSGVSLTPAGEIVFQDGQRIIEQLDDMQRKIDQLQGQTSFTLGSWPSVAMSYLPQHFAKNPTVDGPELKIKTAHTYIELMAGLEQHQYDAVLLDDRQIEHPYPSTHLYTEPFLLYFHEADDRFEGCVDVRFDQIEASSFLSLPIDCDSTNILKAAFAERGATYTVASEMEFGSSVLGFIRAKLGIAILPAIFQDGLPPEIRTLPITGFDVTRELSLVTRSTEHHQTLLRLIGHPRNR</sequence>
<accession>A0ABT6R5W2</accession>
<evidence type="ECO:0000313" key="6">
    <source>
        <dbReference type="EMBL" id="MDI3236340.1"/>
    </source>
</evidence>
<dbReference type="InterPro" id="IPR005119">
    <property type="entry name" value="LysR_subst-bd"/>
</dbReference>
<evidence type="ECO:0000259" key="5">
    <source>
        <dbReference type="PROSITE" id="PS50931"/>
    </source>
</evidence>
<keyword evidence="4" id="KW-0804">Transcription</keyword>
<dbReference type="Gene3D" id="3.40.190.10">
    <property type="entry name" value="Periplasmic binding protein-like II"/>
    <property type="match status" value="2"/>
</dbReference>
<keyword evidence="7" id="KW-1185">Reference proteome</keyword>
<dbReference type="SUPFAM" id="SSF53850">
    <property type="entry name" value="Periplasmic binding protein-like II"/>
    <property type="match status" value="1"/>
</dbReference>
<evidence type="ECO:0000256" key="1">
    <source>
        <dbReference type="ARBA" id="ARBA00009437"/>
    </source>
</evidence>
<reference evidence="6 7" key="1">
    <citation type="submission" date="2023-04" db="EMBL/GenBank/DDBJ databases">
        <title>Antarctic isolates genomes.</title>
        <authorList>
            <person name="Dimov S.G."/>
        </authorList>
    </citation>
    <scope>NUCLEOTIDE SEQUENCE [LARGE SCALE GENOMIC DNA]</scope>
    <source>
        <strain evidence="6 7">AL19</strain>
    </source>
</reference>
<feature type="domain" description="HTH lysR-type" evidence="5">
    <location>
        <begin position="1"/>
        <end position="58"/>
    </location>
</feature>
<dbReference type="Proteomes" id="UP001243286">
    <property type="component" value="Unassembled WGS sequence"/>
</dbReference>
<dbReference type="PANTHER" id="PTHR30346:SF28">
    <property type="entry name" value="HTH-TYPE TRANSCRIPTIONAL REGULATOR CYNR"/>
    <property type="match status" value="1"/>
</dbReference>
<dbReference type="SUPFAM" id="SSF46785">
    <property type="entry name" value="Winged helix' DNA-binding domain"/>
    <property type="match status" value="1"/>
</dbReference>
<dbReference type="InterPro" id="IPR036388">
    <property type="entry name" value="WH-like_DNA-bd_sf"/>
</dbReference>
<comment type="caution">
    <text evidence="6">The sequence shown here is derived from an EMBL/GenBank/DDBJ whole genome shotgun (WGS) entry which is preliminary data.</text>
</comment>
<proteinExistence type="inferred from homology"/>
<name>A0ABT6R5W2_9BACL</name>
<dbReference type="InterPro" id="IPR036390">
    <property type="entry name" value="WH_DNA-bd_sf"/>
</dbReference>
<evidence type="ECO:0000313" key="7">
    <source>
        <dbReference type="Proteomes" id="UP001243286"/>
    </source>
</evidence>
<dbReference type="Pfam" id="PF00126">
    <property type="entry name" value="HTH_1"/>
    <property type="match status" value="1"/>
</dbReference>